<keyword evidence="2" id="KW-1185">Reference proteome</keyword>
<sequence>MADQKKVVVEARPPLPPFTLETAKQKVRLAEDGWNTRDAEKVALAYTVDSRWRNRAEFANGREEIIAFLRRKWAKELDYRLIKELWAFGGNRIAVRFAYESHDDSGNWFRSYGNENWEFDENGLMRLRYASINDLPIKESERKYHWPLGRRPDEHPGLSELGL</sequence>
<name>B9XT25_PEDPL</name>
<dbReference type="Proteomes" id="UP000003688">
    <property type="component" value="Unassembled WGS sequence"/>
</dbReference>
<dbReference type="RefSeq" id="WP_007418958.1">
    <property type="nucleotide sequence ID" value="NZ_ABOX02000093.1"/>
</dbReference>
<gene>
    <name evidence="1" type="ORF">Cflav_PD0044</name>
</gene>
<dbReference type="InterPro" id="IPR009783">
    <property type="entry name" value="DUF1348"/>
</dbReference>
<dbReference type="EMBL" id="ABOX02000093">
    <property type="protein sequence ID" value="EEF57015.1"/>
    <property type="molecule type" value="Genomic_DNA"/>
</dbReference>
<dbReference type="AlphaFoldDB" id="B9XT25"/>
<evidence type="ECO:0000313" key="2">
    <source>
        <dbReference type="Proteomes" id="UP000003688"/>
    </source>
</evidence>
<organism evidence="1 2">
    <name type="scientific">Pedosphaera parvula (strain Ellin514)</name>
    <dbReference type="NCBI Taxonomy" id="320771"/>
    <lineage>
        <taxon>Bacteria</taxon>
        <taxon>Pseudomonadati</taxon>
        <taxon>Verrucomicrobiota</taxon>
        <taxon>Pedosphaerae</taxon>
        <taxon>Pedosphaerales</taxon>
        <taxon>Pedosphaeraceae</taxon>
        <taxon>Pedosphaera</taxon>
    </lineage>
</organism>
<reference evidence="1 2" key="1">
    <citation type="journal article" date="2011" name="J. Bacteriol.">
        <title>Genome sequence of 'Pedosphaera parvula' Ellin514, an aerobic Verrucomicrobial isolate from pasture soil.</title>
        <authorList>
            <person name="Kant R."/>
            <person name="van Passel M.W."/>
            <person name="Sangwan P."/>
            <person name="Palva A."/>
            <person name="Lucas S."/>
            <person name="Copeland A."/>
            <person name="Lapidus A."/>
            <person name="Glavina Del Rio T."/>
            <person name="Dalin E."/>
            <person name="Tice H."/>
            <person name="Bruce D."/>
            <person name="Goodwin L."/>
            <person name="Pitluck S."/>
            <person name="Chertkov O."/>
            <person name="Larimer F.W."/>
            <person name="Land M.L."/>
            <person name="Hauser L."/>
            <person name="Brettin T.S."/>
            <person name="Detter J.C."/>
            <person name="Han S."/>
            <person name="de Vos W.M."/>
            <person name="Janssen P.H."/>
            <person name="Smidt H."/>
        </authorList>
    </citation>
    <scope>NUCLEOTIDE SEQUENCE [LARGE SCALE GENOMIC DNA]</scope>
    <source>
        <strain evidence="1 2">Ellin514</strain>
    </source>
</reference>
<protein>
    <recommendedName>
        <fullName evidence="3">Response regulator receiver domain protein</fullName>
    </recommendedName>
</protein>
<evidence type="ECO:0008006" key="3">
    <source>
        <dbReference type="Google" id="ProtNLM"/>
    </source>
</evidence>
<dbReference type="SUPFAM" id="SSF54427">
    <property type="entry name" value="NTF2-like"/>
    <property type="match status" value="1"/>
</dbReference>
<dbReference type="Pfam" id="PF07080">
    <property type="entry name" value="DUF1348"/>
    <property type="match status" value="1"/>
</dbReference>
<dbReference type="Gene3D" id="3.10.450.50">
    <property type="match status" value="1"/>
</dbReference>
<dbReference type="PANTHER" id="PTHR31757">
    <property type="entry name" value="SLL0781 PROTEIN"/>
    <property type="match status" value="1"/>
</dbReference>
<dbReference type="STRING" id="320771.Cflav_PD0044"/>
<comment type="caution">
    <text evidence="1">The sequence shown here is derived from an EMBL/GenBank/DDBJ whole genome shotgun (WGS) entry which is preliminary data.</text>
</comment>
<accession>B9XT25</accession>
<dbReference type="InterPro" id="IPR032710">
    <property type="entry name" value="NTF2-like_dom_sf"/>
</dbReference>
<evidence type="ECO:0000313" key="1">
    <source>
        <dbReference type="EMBL" id="EEF57015.1"/>
    </source>
</evidence>
<dbReference type="PANTHER" id="PTHR31757:SF0">
    <property type="entry name" value="SLL0781 PROTEIN"/>
    <property type="match status" value="1"/>
</dbReference>
<proteinExistence type="predicted"/>
<dbReference type="OrthoDB" id="9787970at2"/>